<reference evidence="1 2" key="1">
    <citation type="submission" date="2022-12" db="EMBL/GenBank/DDBJ databases">
        <title>Chromosome-level genome of Tegillarca granosa.</title>
        <authorList>
            <person name="Kim J."/>
        </authorList>
    </citation>
    <scope>NUCLEOTIDE SEQUENCE [LARGE SCALE GENOMIC DNA]</scope>
    <source>
        <strain evidence="1">Teg-2019</strain>
        <tissue evidence="1">Adductor muscle</tissue>
    </source>
</reference>
<evidence type="ECO:0000313" key="2">
    <source>
        <dbReference type="Proteomes" id="UP001217089"/>
    </source>
</evidence>
<keyword evidence="2" id="KW-1185">Reference proteome</keyword>
<accession>A0ABQ9E4P7</accession>
<name>A0ABQ9E4P7_TEGGR</name>
<proteinExistence type="predicted"/>
<comment type="caution">
    <text evidence="1">The sequence shown here is derived from an EMBL/GenBank/DDBJ whole genome shotgun (WGS) entry which is preliminary data.</text>
</comment>
<sequence>MVKRCCVYKCNNQYNAAAKVKGTKENEELGLKPLTGEIGYQMNIVVFVLNISLMGGTVWNPQITIMLQQYLHTNLQHQVHLRFEENPGIVAQTYQRIFLKNAYISAVRSNTQEQLEKAIQDQRREQLNKSFNVFANSDYCVQEQEWEVLTVILYYWQTISREVKQLKEELRKYKWSVDKISDNDSATRFILLKMTYWTGESSTPSVKAAHHLVISYVVTAVMPHLSSINQLLAVITTWICLLYEELKARDIINRTKPSQFKKKYPTTRIILDCTKIFTQRSFSLTKQRLTFLNY</sequence>
<dbReference type="PANTHER" id="PTHR23080">
    <property type="entry name" value="THAP DOMAIN PROTEIN"/>
    <property type="match status" value="1"/>
</dbReference>
<organism evidence="1 2">
    <name type="scientific">Tegillarca granosa</name>
    <name type="common">Malaysian cockle</name>
    <name type="synonym">Anadara granosa</name>
    <dbReference type="NCBI Taxonomy" id="220873"/>
    <lineage>
        <taxon>Eukaryota</taxon>
        <taxon>Metazoa</taxon>
        <taxon>Spiralia</taxon>
        <taxon>Lophotrochozoa</taxon>
        <taxon>Mollusca</taxon>
        <taxon>Bivalvia</taxon>
        <taxon>Autobranchia</taxon>
        <taxon>Pteriomorphia</taxon>
        <taxon>Arcoida</taxon>
        <taxon>Arcoidea</taxon>
        <taxon>Arcidae</taxon>
        <taxon>Tegillarca</taxon>
    </lineage>
</organism>
<dbReference type="PANTHER" id="PTHR23080:SF133">
    <property type="entry name" value="SI:CH211-262I1.5-RELATED"/>
    <property type="match status" value="1"/>
</dbReference>
<gene>
    <name evidence="1" type="ORF">KUTeg_021902</name>
</gene>
<dbReference type="EMBL" id="JARBDR010000919">
    <property type="protein sequence ID" value="KAJ8300383.1"/>
    <property type="molecule type" value="Genomic_DNA"/>
</dbReference>
<protein>
    <submittedName>
        <fullName evidence="1">Uncharacterized protein</fullName>
    </submittedName>
</protein>
<dbReference type="Proteomes" id="UP001217089">
    <property type="component" value="Unassembled WGS sequence"/>
</dbReference>
<evidence type="ECO:0000313" key="1">
    <source>
        <dbReference type="EMBL" id="KAJ8300383.1"/>
    </source>
</evidence>